<feature type="region of interest" description="Disordered" evidence="1">
    <location>
        <begin position="351"/>
        <end position="443"/>
    </location>
</feature>
<feature type="compositionally biased region" description="Basic and acidic residues" evidence="1">
    <location>
        <begin position="402"/>
        <end position="415"/>
    </location>
</feature>
<organism evidence="2 3">
    <name type="scientific">Ranatra chinensis</name>
    <dbReference type="NCBI Taxonomy" id="642074"/>
    <lineage>
        <taxon>Eukaryota</taxon>
        <taxon>Metazoa</taxon>
        <taxon>Ecdysozoa</taxon>
        <taxon>Arthropoda</taxon>
        <taxon>Hexapoda</taxon>
        <taxon>Insecta</taxon>
        <taxon>Pterygota</taxon>
        <taxon>Neoptera</taxon>
        <taxon>Paraneoptera</taxon>
        <taxon>Hemiptera</taxon>
        <taxon>Heteroptera</taxon>
        <taxon>Panheteroptera</taxon>
        <taxon>Nepomorpha</taxon>
        <taxon>Nepidae</taxon>
        <taxon>Ranatrinae</taxon>
        <taxon>Ranatra</taxon>
    </lineage>
</organism>
<reference evidence="2 3" key="1">
    <citation type="submission" date="2024-07" db="EMBL/GenBank/DDBJ databases">
        <title>Chromosome-level genome assembly of the water stick insect Ranatra chinensis (Heteroptera: Nepidae).</title>
        <authorList>
            <person name="Liu X."/>
        </authorList>
    </citation>
    <scope>NUCLEOTIDE SEQUENCE [LARGE SCALE GENOMIC DNA]</scope>
    <source>
        <strain evidence="2">Cailab_2021Rc</strain>
        <tissue evidence="2">Muscle</tissue>
    </source>
</reference>
<evidence type="ECO:0000313" key="2">
    <source>
        <dbReference type="EMBL" id="KAL1129648.1"/>
    </source>
</evidence>
<protein>
    <submittedName>
        <fullName evidence="2">Uncharacterized protein</fullName>
    </submittedName>
</protein>
<dbReference type="Proteomes" id="UP001558652">
    <property type="component" value="Unassembled WGS sequence"/>
</dbReference>
<keyword evidence="3" id="KW-1185">Reference proteome</keyword>
<accession>A0ABD0YEB3</accession>
<evidence type="ECO:0000313" key="3">
    <source>
        <dbReference type="Proteomes" id="UP001558652"/>
    </source>
</evidence>
<feature type="compositionally biased region" description="Pro residues" evidence="1">
    <location>
        <begin position="176"/>
        <end position="190"/>
    </location>
</feature>
<feature type="compositionally biased region" description="Basic and acidic residues" evidence="1">
    <location>
        <begin position="364"/>
        <end position="374"/>
    </location>
</feature>
<feature type="compositionally biased region" description="Polar residues" evidence="1">
    <location>
        <begin position="160"/>
        <end position="169"/>
    </location>
</feature>
<dbReference type="EMBL" id="JBFDAA010000008">
    <property type="protein sequence ID" value="KAL1129648.1"/>
    <property type="molecule type" value="Genomic_DNA"/>
</dbReference>
<dbReference type="AlphaFoldDB" id="A0ABD0YEB3"/>
<evidence type="ECO:0000256" key="1">
    <source>
        <dbReference type="SAM" id="MobiDB-lite"/>
    </source>
</evidence>
<sequence>SISDPAVNKSLSVASTSSVESLASLENEAERTVAVLRNDRTPGAFTSYIRRRGEPDGKTASSDALSSGVKLYTKTHLDCRLAVYLLVYFLQVRRPGGGESDAAFTPSPPVAAQISSDQNINLKLAQQARIRYLYNGVPDTSSDTVNHKQRSPDSSSSSSATDWDNSGHTTVLRRLPPLPPVSRKPPPPPFYSQIVEEYGKLPKRPQNITSERLSVRSASLRNPISNDKLPSNMYVESHQINSSRLLYLTPEQEQDDTTPAGAADTIPPGIQDQIRATQLTRLNRELTPTISEVYHERNIGLGLAPPLTKLLLPQNNSNDLSVIDAENKEKSKTWLSTAELQRFYSSEIAEVENKPRGGSPCSELSRRDEGDGRSIADSQCSAGSYKRNMRQVTTTGFEESTDFIKDNNSEHEEMSLSRMRTTQKVSAQIPNSRSTKQQPSTVC</sequence>
<proteinExistence type="predicted"/>
<name>A0ABD0YEB3_9HEMI</name>
<gene>
    <name evidence="2" type="ORF">AAG570_012593</name>
</gene>
<feature type="compositionally biased region" description="Polar residues" evidence="1">
    <location>
        <begin position="418"/>
        <end position="443"/>
    </location>
</feature>
<feature type="non-terminal residue" evidence="2">
    <location>
        <position position="1"/>
    </location>
</feature>
<comment type="caution">
    <text evidence="2">The sequence shown here is derived from an EMBL/GenBank/DDBJ whole genome shotgun (WGS) entry which is preliminary data.</text>
</comment>
<feature type="region of interest" description="Disordered" evidence="1">
    <location>
        <begin position="139"/>
        <end position="191"/>
    </location>
</feature>